<dbReference type="PANTHER" id="PTHR47785:SF6">
    <property type="entry name" value="ZN(II)2CYS6 TRANSCRIPTION FACTOR (EUROFUNG)"/>
    <property type="match status" value="1"/>
</dbReference>
<proteinExistence type="predicted"/>
<evidence type="ECO:0000313" key="2">
    <source>
        <dbReference type="Proteomes" id="UP000649114"/>
    </source>
</evidence>
<dbReference type="InterPro" id="IPR053181">
    <property type="entry name" value="EcdB-like_regulator"/>
</dbReference>
<name>A0AAN5YFT8_ASPLE</name>
<protein>
    <submittedName>
        <fullName evidence="1">Uncharacterized protein</fullName>
    </submittedName>
</protein>
<evidence type="ECO:0000313" key="1">
    <source>
        <dbReference type="EMBL" id="KAF4196608.1"/>
    </source>
</evidence>
<dbReference type="Proteomes" id="UP000649114">
    <property type="component" value="Unassembled WGS sequence"/>
</dbReference>
<comment type="caution">
    <text evidence="1">The sequence shown here is derived from an EMBL/GenBank/DDBJ whole genome shotgun (WGS) entry which is preliminary data.</text>
</comment>
<reference evidence="1" key="1">
    <citation type="journal article" date="2020" name="bioRxiv">
        <title>Genomic and phenotypic heterogeneity of clinical isolates of the human pathogens Aspergillus fumigatus, Aspergillus lentulus and Aspergillus fumigatiaffinis.</title>
        <authorList>
            <person name="dos Santos R.A.C."/>
            <person name="Steenwyk J.L."/>
            <person name="Rivero-Menendez O."/>
            <person name="Mead M.E."/>
            <person name="Silva L.P."/>
            <person name="Bastos R.W."/>
            <person name="Alastruey-Izquierdo A."/>
            <person name="Goldman G.H."/>
            <person name="Rokas A."/>
        </authorList>
    </citation>
    <scope>NUCLEOTIDE SEQUENCE</scope>
    <source>
        <strain evidence="1">CNM-CM8927</strain>
    </source>
</reference>
<dbReference type="EMBL" id="JAAAPU010000636">
    <property type="protein sequence ID" value="KAF4196608.1"/>
    <property type="molecule type" value="Genomic_DNA"/>
</dbReference>
<reference evidence="1" key="2">
    <citation type="submission" date="2020-04" db="EMBL/GenBank/DDBJ databases">
        <authorList>
            <person name="Santos R.A.C."/>
            <person name="Steenwyk J.L."/>
            <person name="Rivero-Menendez O."/>
            <person name="Mead M.E."/>
            <person name="Silva L.P."/>
            <person name="Bastos R.W."/>
            <person name="Alastruey-Izquierdo A."/>
            <person name="Goldman G.H."/>
            <person name="Rokas A."/>
        </authorList>
    </citation>
    <scope>NUCLEOTIDE SEQUENCE</scope>
    <source>
        <strain evidence="1">CNM-CM8927</strain>
    </source>
</reference>
<gene>
    <name evidence="1" type="ORF">CNMCM8927_007712</name>
</gene>
<dbReference type="AlphaFoldDB" id="A0AAN5YFT8"/>
<organism evidence="1 2">
    <name type="scientific">Aspergillus lentulus</name>
    <dbReference type="NCBI Taxonomy" id="293939"/>
    <lineage>
        <taxon>Eukaryota</taxon>
        <taxon>Fungi</taxon>
        <taxon>Dikarya</taxon>
        <taxon>Ascomycota</taxon>
        <taxon>Pezizomycotina</taxon>
        <taxon>Eurotiomycetes</taxon>
        <taxon>Eurotiomycetidae</taxon>
        <taxon>Eurotiales</taxon>
        <taxon>Aspergillaceae</taxon>
        <taxon>Aspergillus</taxon>
        <taxon>Aspergillus subgen. Fumigati</taxon>
    </lineage>
</organism>
<sequence length="118" mass="13665">MLTNHDVNFDEWEGDMKSRVYWNTLMNETILVQELHLPPSGLSRLEELVPIPKFIGFESVGFVPARFSSSSEEIDESFFQYHFLAQVAHRIILTRIRHSLYFYCKSSLSSVPPALLNT</sequence>
<dbReference type="PANTHER" id="PTHR47785">
    <property type="entry name" value="ZN(II)2CYS6 TRANSCRIPTION FACTOR (EUROFUNG)-RELATED-RELATED"/>
    <property type="match status" value="1"/>
</dbReference>
<accession>A0AAN5YFT8</accession>